<organism evidence="2 3">
    <name type="scientific">Marinospirillum celere</name>
    <dbReference type="NCBI Taxonomy" id="1122252"/>
    <lineage>
        <taxon>Bacteria</taxon>
        <taxon>Pseudomonadati</taxon>
        <taxon>Pseudomonadota</taxon>
        <taxon>Gammaproteobacteria</taxon>
        <taxon>Oceanospirillales</taxon>
        <taxon>Oceanospirillaceae</taxon>
        <taxon>Marinospirillum</taxon>
    </lineage>
</organism>
<evidence type="ECO:0000313" key="3">
    <source>
        <dbReference type="Proteomes" id="UP000199058"/>
    </source>
</evidence>
<feature type="compositionally biased region" description="Polar residues" evidence="1">
    <location>
        <begin position="107"/>
        <end position="118"/>
    </location>
</feature>
<dbReference type="Pfam" id="PF13730">
    <property type="entry name" value="HTH_36"/>
    <property type="match status" value="1"/>
</dbReference>
<reference evidence="2 3" key="1">
    <citation type="submission" date="2016-10" db="EMBL/GenBank/DDBJ databases">
        <authorList>
            <person name="de Groot N.N."/>
        </authorList>
    </citation>
    <scope>NUCLEOTIDE SEQUENCE [LARGE SCALE GENOMIC DNA]</scope>
    <source>
        <strain evidence="2 3">DSM 18438</strain>
    </source>
</reference>
<keyword evidence="3" id="KW-1185">Reference proteome</keyword>
<dbReference type="SUPFAM" id="SSF46785">
    <property type="entry name" value="Winged helix' DNA-binding domain"/>
    <property type="match status" value="1"/>
</dbReference>
<dbReference type="STRING" id="1122252.SAMN05660443_0227"/>
<gene>
    <name evidence="2" type="ORF">SAMN05660443_0227</name>
</gene>
<dbReference type="Proteomes" id="UP000199058">
    <property type="component" value="Unassembled WGS sequence"/>
</dbReference>
<feature type="compositionally biased region" description="Polar residues" evidence="1">
    <location>
        <begin position="153"/>
        <end position="167"/>
    </location>
</feature>
<feature type="region of interest" description="Disordered" evidence="1">
    <location>
        <begin position="102"/>
        <end position="126"/>
    </location>
</feature>
<dbReference type="EMBL" id="FOLH01000001">
    <property type="protein sequence ID" value="SFB80362.1"/>
    <property type="molecule type" value="Genomic_DNA"/>
</dbReference>
<sequence length="304" mass="33419">MSWEATAWARRAMKKLGSEVKPVHRLLLVLLGDTADQEGVSWPSVKTLASECGCSERSIQRNIDKLVSLGLIEKLERRSMTGRQQSNLYRLNLDANLAEMMVPGEGDNSSPLPRQNDTPYPAPCEGDNLTPIGVTKCLGEGDKAVSPLEQPCEPTTHSLTASTQDFSPQPEPPPAPPPRSANLETQPMTPDWEPQVSTLVPALARSAIPIPVAEALAQDPELVNAFRNHQLANPGREYSPTGWTTRLATWLQRDWQRLGRPLTITDYQTARGFNHAAGSRTSNRDEVHAAVGNWQDTSWADGLY</sequence>
<accession>A0A1I1E126</accession>
<evidence type="ECO:0000256" key="1">
    <source>
        <dbReference type="SAM" id="MobiDB-lite"/>
    </source>
</evidence>
<dbReference type="Gene3D" id="1.10.10.10">
    <property type="entry name" value="Winged helix-like DNA-binding domain superfamily/Winged helix DNA-binding domain"/>
    <property type="match status" value="1"/>
</dbReference>
<name>A0A1I1E126_9GAMM</name>
<feature type="region of interest" description="Disordered" evidence="1">
    <location>
        <begin position="145"/>
        <end position="193"/>
    </location>
</feature>
<dbReference type="AlphaFoldDB" id="A0A1I1E126"/>
<dbReference type="RefSeq" id="WP_177203428.1">
    <property type="nucleotide sequence ID" value="NZ_FOLH01000001.1"/>
</dbReference>
<proteinExistence type="predicted"/>
<feature type="compositionally biased region" description="Pro residues" evidence="1">
    <location>
        <begin position="169"/>
        <end position="179"/>
    </location>
</feature>
<dbReference type="InterPro" id="IPR036390">
    <property type="entry name" value="WH_DNA-bd_sf"/>
</dbReference>
<evidence type="ECO:0000313" key="2">
    <source>
        <dbReference type="EMBL" id="SFB80362.1"/>
    </source>
</evidence>
<dbReference type="InterPro" id="IPR036388">
    <property type="entry name" value="WH-like_DNA-bd_sf"/>
</dbReference>
<protein>
    <submittedName>
        <fullName evidence="2">Helix-turn-helix domain-containing protein</fullName>
    </submittedName>
</protein>